<dbReference type="SUPFAM" id="SSF53697">
    <property type="entry name" value="SIS domain"/>
    <property type="match status" value="1"/>
</dbReference>
<feature type="domain" description="SIS" evidence="2">
    <location>
        <begin position="124"/>
        <end position="262"/>
    </location>
</feature>
<feature type="domain" description="HTH rpiR-type" evidence="1">
    <location>
        <begin position="3"/>
        <end position="79"/>
    </location>
</feature>
<dbReference type="InterPro" id="IPR036388">
    <property type="entry name" value="WH-like_DNA-bd_sf"/>
</dbReference>
<dbReference type="Gene3D" id="3.40.50.10490">
    <property type="entry name" value="Glucose-6-phosphate isomerase like protein, domain 1"/>
    <property type="match status" value="1"/>
</dbReference>
<dbReference type="Pfam" id="PF01380">
    <property type="entry name" value="SIS"/>
    <property type="match status" value="1"/>
</dbReference>
<gene>
    <name evidence="3" type="ORF">QO014_000964</name>
</gene>
<dbReference type="InterPro" id="IPR009057">
    <property type="entry name" value="Homeodomain-like_sf"/>
</dbReference>
<reference evidence="3 4" key="1">
    <citation type="submission" date="2023-07" db="EMBL/GenBank/DDBJ databases">
        <title>Genomic Encyclopedia of Type Strains, Phase IV (KMG-IV): sequencing the most valuable type-strain genomes for metagenomic binning, comparative biology and taxonomic classification.</title>
        <authorList>
            <person name="Goeker M."/>
        </authorList>
    </citation>
    <scope>NUCLEOTIDE SEQUENCE [LARGE SCALE GENOMIC DNA]</scope>
    <source>
        <strain evidence="3 4">B6-8</strain>
    </source>
</reference>
<dbReference type="EMBL" id="JAUSVO010000001">
    <property type="protein sequence ID" value="MDQ0436594.1"/>
    <property type="molecule type" value="Genomic_DNA"/>
</dbReference>
<evidence type="ECO:0000313" key="4">
    <source>
        <dbReference type="Proteomes" id="UP001241603"/>
    </source>
</evidence>
<dbReference type="Proteomes" id="UP001241603">
    <property type="component" value="Unassembled WGS sequence"/>
</dbReference>
<dbReference type="RefSeq" id="WP_266347489.1">
    <property type="nucleotide sequence ID" value="NZ_JAPKNG010000001.1"/>
</dbReference>
<dbReference type="SUPFAM" id="SSF46689">
    <property type="entry name" value="Homeodomain-like"/>
    <property type="match status" value="1"/>
</dbReference>
<organism evidence="3 4">
    <name type="scientific">Kaistia dalseonensis</name>
    <dbReference type="NCBI Taxonomy" id="410840"/>
    <lineage>
        <taxon>Bacteria</taxon>
        <taxon>Pseudomonadati</taxon>
        <taxon>Pseudomonadota</taxon>
        <taxon>Alphaproteobacteria</taxon>
        <taxon>Hyphomicrobiales</taxon>
        <taxon>Kaistiaceae</taxon>
        <taxon>Kaistia</taxon>
    </lineage>
</organism>
<accession>A0ABU0H2R3</accession>
<evidence type="ECO:0000313" key="3">
    <source>
        <dbReference type="EMBL" id="MDQ0436594.1"/>
    </source>
</evidence>
<dbReference type="Pfam" id="PF01418">
    <property type="entry name" value="HTH_6"/>
    <property type="match status" value="1"/>
</dbReference>
<dbReference type="GO" id="GO:0003677">
    <property type="term" value="F:DNA binding"/>
    <property type="evidence" value="ECO:0007669"/>
    <property type="project" value="UniProtKB-KW"/>
</dbReference>
<dbReference type="InterPro" id="IPR000281">
    <property type="entry name" value="HTH_RpiR"/>
</dbReference>
<protein>
    <submittedName>
        <fullName evidence="3">DNA-binding MurR/RpiR family transcriptional regulator</fullName>
    </submittedName>
</protein>
<dbReference type="InterPro" id="IPR001347">
    <property type="entry name" value="SIS_dom"/>
</dbReference>
<evidence type="ECO:0000259" key="2">
    <source>
        <dbReference type="PROSITE" id="PS51464"/>
    </source>
</evidence>
<dbReference type="PANTHER" id="PTHR30514:SF18">
    <property type="entry name" value="RPIR-FAMILY TRANSCRIPTIONAL REGULATOR"/>
    <property type="match status" value="1"/>
</dbReference>
<keyword evidence="4" id="KW-1185">Reference proteome</keyword>
<dbReference type="PROSITE" id="PS51464">
    <property type="entry name" value="SIS"/>
    <property type="match status" value="1"/>
</dbReference>
<comment type="caution">
    <text evidence="3">The sequence shown here is derived from an EMBL/GenBank/DDBJ whole genome shotgun (WGS) entry which is preliminary data.</text>
</comment>
<evidence type="ECO:0000259" key="1">
    <source>
        <dbReference type="PROSITE" id="PS51071"/>
    </source>
</evidence>
<dbReference type="PANTHER" id="PTHR30514">
    <property type="entry name" value="GLUCOKINASE"/>
    <property type="match status" value="1"/>
</dbReference>
<proteinExistence type="predicted"/>
<dbReference type="InterPro" id="IPR046348">
    <property type="entry name" value="SIS_dom_sf"/>
</dbReference>
<dbReference type="Gene3D" id="1.10.10.10">
    <property type="entry name" value="Winged helix-like DNA-binding domain superfamily/Winged helix DNA-binding domain"/>
    <property type="match status" value="1"/>
</dbReference>
<dbReference type="PROSITE" id="PS51071">
    <property type="entry name" value="HTH_RPIR"/>
    <property type="match status" value="1"/>
</dbReference>
<name>A0ABU0H2R3_9HYPH</name>
<keyword evidence="3" id="KW-0238">DNA-binding</keyword>
<sequence>MGTLLSLRIQERFEQLTPSEQRLAAVLLDRSDEILTFSATELAQFSGVSKATAARLFRSLGYSDFNEVRLQAREERNRTGPTQNIVVSMERPTGASTVSGHLQSEIASLTRTFEFLRSDLLAEVAEHLASARRIWIAGSGPHSGSARLARSLFAQVRPAVQLLSEDAETWPEELASMGPGDLLFVIATRPWPSMVPGLLEFAQTARVHIVVITDPASQAKVKRHGGIPLICQLPQNGAGASYTALMSMIALLQLATIDKLGNTALVRSDLIEGLREQLRTD</sequence>
<dbReference type="InterPro" id="IPR047640">
    <property type="entry name" value="RpiR-like"/>
</dbReference>